<keyword evidence="3" id="KW-0560">Oxidoreductase</keyword>
<keyword evidence="6" id="KW-1185">Reference proteome</keyword>
<dbReference type="OrthoDB" id="5243299at2"/>
<reference evidence="5 6" key="1">
    <citation type="submission" date="2016-06" db="EMBL/GenBank/DDBJ databases">
        <authorList>
            <person name="Kjaerup R.B."/>
            <person name="Dalgaard T.S."/>
            <person name="Juul-Madsen H.R."/>
        </authorList>
    </citation>
    <scope>NUCLEOTIDE SEQUENCE [LARGE SCALE GENOMIC DNA]</scope>
    <source>
        <strain evidence="5 6">DSM 45248</strain>
    </source>
</reference>
<dbReference type="InterPro" id="IPR024072">
    <property type="entry name" value="DHFR-like_dom_sf"/>
</dbReference>
<dbReference type="RefSeq" id="WP_091191166.1">
    <property type="nucleotide sequence ID" value="NZ_LT594324.1"/>
</dbReference>
<dbReference type="AlphaFoldDB" id="A0A1A8Z458"/>
<dbReference type="Pfam" id="PF01872">
    <property type="entry name" value="RibD_C"/>
    <property type="match status" value="1"/>
</dbReference>
<dbReference type="PANTHER" id="PTHR38011">
    <property type="entry name" value="DIHYDROFOLATE REDUCTASE FAMILY PROTEIN (AFU_ORTHOLOGUE AFUA_8G06820)"/>
    <property type="match status" value="1"/>
</dbReference>
<protein>
    <submittedName>
        <fullName evidence="5">Pyrimidine reductase, riboflavin biosynthesis</fullName>
    </submittedName>
</protein>
<dbReference type="EMBL" id="LT594324">
    <property type="protein sequence ID" value="SBT38630.1"/>
    <property type="molecule type" value="Genomic_DNA"/>
</dbReference>
<organism evidence="5 6">
    <name type="scientific">Micromonospora narathiwatensis</name>
    <dbReference type="NCBI Taxonomy" id="299146"/>
    <lineage>
        <taxon>Bacteria</taxon>
        <taxon>Bacillati</taxon>
        <taxon>Actinomycetota</taxon>
        <taxon>Actinomycetes</taxon>
        <taxon>Micromonosporales</taxon>
        <taxon>Micromonosporaceae</taxon>
        <taxon>Micromonospora</taxon>
    </lineage>
</organism>
<evidence type="ECO:0000313" key="5">
    <source>
        <dbReference type="EMBL" id="SBT38630.1"/>
    </source>
</evidence>
<keyword evidence="2" id="KW-0521">NADP</keyword>
<dbReference type="SUPFAM" id="SSF53597">
    <property type="entry name" value="Dihydrofolate reductase-like"/>
    <property type="match status" value="1"/>
</dbReference>
<sequence length="261" mass="27115">MSAGTPIARIWPTPATGPLTDPELAALYGRADRPHLRMNFVASADGAVALDGYSAGLSGEPDKRVFGLLRMLCDGLVVAAGTLRHEGYRAVRLDEARRAWRRKHGLAGYPTLVVVSASLDLDPAQAAFADAPVRPVVLTRAAAQPPPGLTEVADLVRCGEDRVDLAVGLAELRRRGIGQLLCEGGPQLFGALTAADLVDELCLTVAPLLAGAGPGRITAGDGSPPRRLPLRHVLTAEDGVLLLRYARDPGDAPPGGAAPAA</sequence>
<evidence type="ECO:0000256" key="3">
    <source>
        <dbReference type="ARBA" id="ARBA00023002"/>
    </source>
</evidence>
<evidence type="ECO:0000259" key="4">
    <source>
        <dbReference type="Pfam" id="PF01872"/>
    </source>
</evidence>
<dbReference type="InterPro" id="IPR050765">
    <property type="entry name" value="Riboflavin_Biosynth_HTPR"/>
</dbReference>
<proteinExistence type="predicted"/>
<gene>
    <name evidence="5" type="ORF">GA0070621_0448</name>
</gene>
<evidence type="ECO:0000256" key="2">
    <source>
        <dbReference type="ARBA" id="ARBA00022857"/>
    </source>
</evidence>
<evidence type="ECO:0000313" key="6">
    <source>
        <dbReference type="Proteomes" id="UP000198765"/>
    </source>
</evidence>
<dbReference type="Gene3D" id="3.40.430.10">
    <property type="entry name" value="Dihydrofolate Reductase, subunit A"/>
    <property type="match status" value="1"/>
</dbReference>
<dbReference type="GO" id="GO:0008703">
    <property type="term" value="F:5-amino-6-(5-phosphoribosylamino)uracil reductase activity"/>
    <property type="evidence" value="ECO:0007669"/>
    <property type="project" value="InterPro"/>
</dbReference>
<feature type="domain" description="Bacterial bifunctional deaminase-reductase C-terminal" evidence="4">
    <location>
        <begin position="34"/>
        <end position="241"/>
    </location>
</feature>
<dbReference type="InterPro" id="IPR002734">
    <property type="entry name" value="RibDG_C"/>
</dbReference>
<dbReference type="PANTHER" id="PTHR38011:SF7">
    <property type="entry name" value="2,5-DIAMINO-6-RIBOSYLAMINO-4(3H)-PYRIMIDINONE 5'-PHOSPHATE REDUCTASE"/>
    <property type="match status" value="1"/>
</dbReference>
<comment type="pathway">
    <text evidence="1">Cofactor biosynthesis; riboflavin biosynthesis.</text>
</comment>
<name>A0A1A8Z458_9ACTN</name>
<accession>A0A1A8Z458</accession>
<dbReference type="Proteomes" id="UP000198765">
    <property type="component" value="Chromosome I"/>
</dbReference>
<dbReference type="GO" id="GO:0009231">
    <property type="term" value="P:riboflavin biosynthetic process"/>
    <property type="evidence" value="ECO:0007669"/>
    <property type="project" value="InterPro"/>
</dbReference>
<evidence type="ECO:0000256" key="1">
    <source>
        <dbReference type="ARBA" id="ARBA00005104"/>
    </source>
</evidence>
<dbReference type="PATRIC" id="fig|299146.4.peg.453"/>